<keyword evidence="2" id="KW-0645">Protease</keyword>
<evidence type="ECO:0000313" key="7">
    <source>
        <dbReference type="EMBL" id="GAA3921306.1"/>
    </source>
</evidence>
<keyword evidence="5" id="KW-0732">Signal</keyword>
<dbReference type="Proteomes" id="UP001501727">
    <property type="component" value="Unassembled WGS sequence"/>
</dbReference>
<evidence type="ECO:0000256" key="4">
    <source>
        <dbReference type="ARBA" id="ARBA00022807"/>
    </source>
</evidence>
<evidence type="ECO:0000256" key="2">
    <source>
        <dbReference type="ARBA" id="ARBA00022670"/>
    </source>
</evidence>
<feature type="chain" id="PRO_5045359438" description="NlpC/P60 domain-containing protein" evidence="5">
    <location>
        <begin position="40"/>
        <end position="224"/>
    </location>
</feature>
<name>A0ABP7MEG4_9GAMM</name>
<dbReference type="InterPro" id="IPR000064">
    <property type="entry name" value="NLP_P60_dom"/>
</dbReference>
<reference evidence="8" key="1">
    <citation type="journal article" date="2019" name="Int. J. Syst. Evol. Microbiol.">
        <title>The Global Catalogue of Microorganisms (GCM) 10K type strain sequencing project: providing services to taxonomists for standard genome sequencing and annotation.</title>
        <authorList>
            <consortium name="The Broad Institute Genomics Platform"/>
            <consortium name="The Broad Institute Genome Sequencing Center for Infectious Disease"/>
            <person name="Wu L."/>
            <person name="Ma J."/>
        </authorList>
    </citation>
    <scope>NUCLEOTIDE SEQUENCE [LARGE SCALE GENOMIC DNA]</scope>
    <source>
        <strain evidence="8">JCM 16916</strain>
    </source>
</reference>
<comment type="similarity">
    <text evidence="1">Belongs to the peptidase C40 family.</text>
</comment>
<dbReference type="PANTHER" id="PTHR47053">
    <property type="entry name" value="MUREIN DD-ENDOPEPTIDASE MEPH-RELATED"/>
    <property type="match status" value="1"/>
</dbReference>
<feature type="domain" description="NlpC/P60" evidence="6">
    <location>
        <begin position="99"/>
        <end position="222"/>
    </location>
</feature>
<keyword evidence="8" id="KW-1185">Reference proteome</keyword>
<keyword evidence="4" id="KW-0788">Thiol protease</keyword>
<dbReference type="Pfam" id="PF00877">
    <property type="entry name" value="NLPC_P60"/>
    <property type="match status" value="1"/>
</dbReference>
<sequence length="224" mass="23806">MTTPDPARQGRPAARRRKLAASSVIFSLVLLAAASPAFAITGLAADSADQLHTSSPLSESAVGPATGAAEQRDMLFANDVNKLIDAGTTGQVELPADVDGRVQTLLKRALALLGTPYRWGGSSTEGFDCSGLVGYVFRSALGIELPRVSRQMANSGEKVDRNALSAGDLVFFSRRGKRVDHVGIYLGNGRFVHAPRTGKDVMVSSLSEGYWSHKFMQARRVTGS</sequence>
<dbReference type="EMBL" id="BAAAZU010000006">
    <property type="protein sequence ID" value="GAA3921306.1"/>
    <property type="molecule type" value="Genomic_DNA"/>
</dbReference>
<proteinExistence type="inferred from homology"/>
<dbReference type="Gene3D" id="3.90.1720.10">
    <property type="entry name" value="endopeptidase domain like (from Nostoc punctiforme)"/>
    <property type="match status" value="1"/>
</dbReference>
<organism evidence="7 8">
    <name type="scientific">Luteimonas lutimaris</name>
    <dbReference type="NCBI Taxonomy" id="698645"/>
    <lineage>
        <taxon>Bacteria</taxon>
        <taxon>Pseudomonadati</taxon>
        <taxon>Pseudomonadota</taxon>
        <taxon>Gammaproteobacteria</taxon>
        <taxon>Lysobacterales</taxon>
        <taxon>Lysobacteraceae</taxon>
        <taxon>Luteimonas</taxon>
    </lineage>
</organism>
<dbReference type="InterPro" id="IPR038765">
    <property type="entry name" value="Papain-like_cys_pep_sf"/>
</dbReference>
<dbReference type="PROSITE" id="PS51935">
    <property type="entry name" value="NLPC_P60"/>
    <property type="match status" value="1"/>
</dbReference>
<keyword evidence="3" id="KW-0378">Hydrolase</keyword>
<evidence type="ECO:0000256" key="5">
    <source>
        <dbReference type="SAM" id="SignalP"/>
    </source>
</evidence>
<comment type="caution">
    <text evidence="7">The sequence shown here is derived from an EMBL/GenBank/DDBJ whole genome shotgun (WGS) entry which is preliminary data.</text>
</comment>
<evidence type="ECO:0000256" key="3">
    <source>
        <dbReference type="ARBA" id="ARBA00022801"/>
    </source>
</evidence>
<dbReference type="SUPFAM" id="SSF54001">
    <property type="entry name" value="Cysteine proteinases"/>
    <property type="match status" value="1"/>
</dbReference>
<evidence type="ECO:0000313" key="8">
    <source>
        <dbReference type="Proteomes" id="UP001501727"/>
    </source>
</evidence>
<dbReference type="InterPro" id="IPR051202">
    <property type="entry name" value="Peptidase_C40"/>
</dbReference>
<dbReference type="PANTHER" id="PTHR47053:SF1">
    <property type="entry name" value="MUREIN DD-ENDOPEPTIDASE MEPH-RELATED"/>
    <property type="match status" value="1"/>
</dbReference>
<gene>
    <name evidence="7" type="ORF">GCM10022229_13750</name>
</gene>
<accession>A0ABP7MEG4</accession>
<evidence type="ECO:0000256" key="1">
    <source>
        <dbReference type="ARBA" id="ARBA00007074"/>
    </source>
</evidence>
<protein>
    <recommendedName>
        <fullName evidence="6">NlpC/P60 domain-containing protein</fullName>
    </recommendedName>
</protein>
<evidence type="ECO:0000259" key="6">
    <source>
        <dbReference type="PROSITE" id="PS51935"/>
    </source>
</evidence>
<feature type="signal peptide" evidence="5">
    <location>
        <begin position="1"/>
        <end position="39"/>
    </location>
</feature>